<organism evidence="2">
    <name type="scientific">Aureobasidium pullulans</name>
    <name type="common">Black yeast</name>
    <name type="synonym">Pullularia pullulans</name>
    <dbReference type="NCBI Taxonomy" id="5580"/>
    <lineage>
        <taxon>Eukaryota</taxon>
        <taxon>Fungi</taxon>
        <taxon>Dikarya</taxon>
        <taxon>Ascomycota</taxon>
        <taxon>Pezizomycotina</taxon>
        <taxon>Dothideomycetes</taxon>
        <taxon>Dothideomycetidae</taxon>
        <taxon>Dothideales</taxon>
        <taxon>Saccotheciaceae</taxon>
        <taxon>Aureobasidium</taxon>
    </lineage>
</organism>
<sequence length="371" mass="40498">MTSRSHKKIASAGTSKPGKAVNLARPVRATRRSEPETSEPKSFASGYTDIRELLLSLATEESAEAPVIIEDEDEDAESSAEDEVDQASTNAVNDVTNDPDDYQKSLKTFGDEMAATSAGRTAGWIKSLDVPHSSLKRKATRSPSPARSTHRLHFDTGSPLFVPEDGVIPMGTPAYADQTHTPATAATDDNYSEPSPTPSPHPRDEAVTAGKEATKAHKDTRAHNETIEVRKVEQKIAAEAENTRKETETAREAPEKSNAKSTPDETAMVNIALFVNAINATHPTHPENATPNPPRSGNAAEKFSSVANQMLNQQRTFVESFETWERETYDPDAYDPASTRALRTFIHGLRGGVDEMQGYADEFDTLMEKFK</sequence>
<feature type="compositionally biased region" description="Polar residues" evidence="1">
    <location>
        <begin position="178"/>
        <end position="194"/>
    </location>
</feature>
<gene>
    <name evidence="2" type="ORF">D6D13_09349</name>
</gene>
<dbReference type="EMBL" id="QZAS01000055">
    <property type="protein sequence ID" value="THX00746.1"/>
    <property type="molecule type" value="Genomic_DNA"/>
</dbReference>
<dbReference type="AlphaFoldDB" id="A0A4S9C2M9"/>
<proteinExistence type="predicted"/>
<name>A0A4S9C2M9_AURPU</name>
<feature type="region of interest" description="Disordered" evidence="1">
    <location>
        <begin position="1"/>
        <end position="45"/>
    </location>
</feature>
<feature type="compositionally biased region" description="Acidic residues" evidence="1">
    <location>
        <begin position="69"/>
        <end position="85"/>
    </location>
</feature>
<feature type="region of interest" description="Disordered" evidence="1">
    <location>
        <begin position="281"/>
        <end position="300"/>
    </location>
</feature>
<reference evidence="2" key="1">
    <citation type="submission" date="2018-10" db="EMBL/GenBank/DDBJ databases">
        <title>Fifty Aureobasidium pullulans genomes reveal a recombining polyextremotolerant generalist.</title>
        <authorList>
            <person name="Gostincar C."/>
            <person name="Turk M."/>
            <person name="Zajc J."/>
            <person name="Gunde-Cimerman N."/>
        </authorList>
    </citation>
    <scope>NUCLEOTIDE SEQUENCE [LARGE SCALE GENOMIC DNA]</scope>
    <source>
        <strain evidence="2">EXF-10085</strain>
    </source>
</reference>
<protein>
    <submittedName>
        <fullName evidence="2">Uncharacterized protein</fullName>
    </submittedName>
</protein>
<evidence type="ECO:0000256" key="1">
    <source>
        <dbReference type="SAM" id="MobiDB-lite"/>
    </source>
</evidence>
<evidence type="ECO:0000313" key="2">
    <source>
        <dbReference type="EMBL" id="THX00746.1"/>
    </source>
</evidence>
<feature type="region of interest" description="Disordered" evidence="1">
    <location>
        <begin position="131"/>
        <end position="226"/>
    </location>
</feature>
<accession>A0A4S9C2M9</accession>
<feature type="compositionally biased region" description="Basic and acidic residues" evidence="1">
    <location>
        <begin position="239"/>
        <end position="258"/>
    </location>
</feature>
<feature type="region of interest" description="Disordered" evidence="1">
    <location>
        <begin position="61"/>
        <end position="105"/>
    </location>
</feature>
<feature type="compositionally biased region" description="Polar residues" evidence="1">
    <location>
        <begin position="281"/>
        <end position="290"/>
    </location>
</feature>
<comment type="caution">
    <text evidence="2">The sequence shown here is derived from an EMBL/GenBank/DDBJ whole genome shotgun (WGS) entry which is preliminary data.</text>
</comment>
<feature type="compositionally biased region" description="Basic and acidic residues" evidence="1">
    <location>
        <begin position="201"/>
        <end position="226"/>
    </location>
</feature>
<feature type="region of interest" description="Disordered" evidence="1">
    <location>
        <begin position="239"/>
        <end position="265"/>
    </location>
</feature>